<protein>
    <submittedName>
        <fullName evidence="3">RAP domain-containing protein</fullName>
    </submittedName>
</protein>
<evidence type="ECO:0000313" key="2">
    <source>
        <dbReference type="Proteomes" id="UP000279833"/>
    </source>
</evidence>
<organism evidence="3">
    <name type="scientific">Schistosoma curassoni</name>
    <dbReference type="NCBI Taxonomy" id="6186"/>
    <lineage>
        <taxon>Eukaryota</taxon>
        <taxon>Metazoa</taxon>
        <taxon>Spiralia</taxon>
        <taxon>Lophotrochozoa</taxon>
        <taxon>Platyhelminthes</taxon>
        <taxon>Trematoda</taxon>
        <taxon>Digenea</taxon>
        <taxon>Strigeidida</taxon>
        <taxon>Schistosomatoidea</taxon>
        <taxon>Schistosomatidae</taxon>
        <taxon>Schistosoma</taxon>
    </lineage>
</organism>
<evidence type="ECO:0000313" key="3">
    <source>
        <dbReference type="WBParaSite" id="SCUD_0001162201-mRNA-1"/>
    </source>
</evidence>
<accession>A0A183K9D9</accession>
<sequence length="735" mass="84410">MLGKIITHVPNFLKRQLIYPHHSLLNLVIGKADFSGFEYKGSDHFLSYSSTEKLDSAVRTSDQHSRNGIAHLSTIEDLKSFVSHPSTTVNDILDIDIRLLPSEACAMCLEALLRMQNQSYDLLIRNAQNDLRNSIASGVDWPSHYIKLEHITKWHKFDVGSNLFYNNNNDYSWMKSEKFDLLVLTTAACANGLSIESLLRLAGYFGNFWERYEPKVYASVLRHINNQINKLSCVHLAQLAHVLSKLKYSQTFGFPQELRTEIHLLGSAIAIRLLSGKEILCSVDPTVAIRLLYDIRWALSYNQRVILFDSIYYNLTLNNVQWNLYTVAFLLLHSCKLMIYKPSVIKSCLAKISRKLRISDYHPSINQSQWINAILAALANYTVNFNGASGNCEEELQYFIKPPCRNHKNNTVSISKSIFIPYEVFTADWVQRLFSNICQHVTSQQIVDYNSLKCLAQITYSLSLFGHKADSLIEYFNDAMEKLNNDVSPNMSKSLATEFSQLQLYMNMAKCLLTPLSKNSNETEKLSVSSLPSDYWRFYYHCGLGLLQSNEINDPGISKKMINKRKTVNRLYHVFLKNSDLFKELDMDTFQCILYPNSDNSNVYFADILFKQVCEQHEGNSIFSCDTLFLLKFALGNCFLFSTFSGKCNYVICIVHENRDEVAKGPLLSLLNFYRETQCLPVLTFNICTWNNLPYTEAKLIMVQNFLREVSNKLNEMNNLHLPEIYTTNLVLHPT</sequence>
<dbReference type="AlphaFoldDB" id="A0A183K9D9"/>
<evidence type="ECO:0000313" key="1">
    <source>
        <dbReference type="EMBL" id="VDP45373.1"/>
    </source>
</evidence>
<dbReference type="WBParaSite" id="SCUD_0001162201-mRNA-1">
    <property type="protein sequence ID" value="SCUD_0001162201-mRNA-1"/>
    <property type="gene ID" value="SCUD_0001162201"/>
</dbReference>
<reference evidence="3" key="1">
    <citation type="submission" date="2016-06" db="UniProtKB">
        <authorList>
            <consortium name="WormBaseParasite"/>
        </authorList>
    </citation>
    <scope>IDENTIFICATION</scope>
</reference>
<dbReference type="Proteomes" id="UP000279833">
    <property type="component" value="Unassembled WGS sequence"/>
</dbReference>
<dbReference type="EMBL" id="UZAK01034535">
    <property type="protein sequence ID" value="VDP45373.1"/>
    <property type="molecule type" value="Genomic_DNA"/>
</dbReference>
<proteinExistence type="predicted"/>
<gene>
    <name evidence="1" type="ORF">SCUD_LOCUS11622</name>
</gene>
<keyword evidence="2" id="KW-1185">Reference proteome</keyword>
<name>A0A183K9D9_9TREM</name>
<reference evidence="1 2" key="2">
    <citation type="submission" date="2018-11" db="EMBL/GenBank/DDBJ databases">
        <authorList>
            <consortium name="Pathogen Informatics"/>
        </authorList>
    </citation>
    <scope>NUCLEOTIDE SEQUENCE [LARGE SCALE GENOMIC DNA]</scope>
    <source>
        <strain evidence="1">Dakar</strain>
        <strain evidence="2">Dakar, Senegal</strain>
    </source>
</reference>